<dbReference type="SUPFAM" id="SSF81383">
    <property type="entry name" value="F-box domain"/>
    <property type="match status" value="1"/>
</dbReference>
<protein>
    <recommendedName>
        <fullName evidence="1">F-box domain-containing protein</fullName>
    </recommendedName>
</protein>
<dbReference type="Proteomes" id="UP000054549">
    <property type="component" value="Unassembled WGS sequence"/>
</dbReference>
<keyword evidence="3" id="KW-1185">Reference proteome</keyword>
<dbReference type="AlphaFoldDB" id="A0A0C2WIH2"/>
<accession>A0A0C2WIH2</accession>
<dbReference type="SMART" id="SM00256">
    <property type="entry name" value="FBOX"/>
    <property type="match status" value="1"/>
</dbReference>
<dbReference type="InterPro" id="IPR001810">
    <property type="entry name" value="F-box_dom"/>
</dbReference>
<dbReference type="Pfam" id="PF00646">
    <property type="entry name" value="F-box"/>
    <property type="match status" value="1"/>
</dbReference>
<gene>
    <name evidence="2" type="ORF">M378DRAFT_13620</name>
</gene>
<dbReference type="PROSITE" id="PS50181">
    <property type="entry name" value="FBOX"/>
    <property type="match status" value="1"/>
</dbReference>
<reference evidence="2 3" key="1">
    <citation type="submission" date="2014-04" db="EMBL/GenBank/DDBJ databases">
        <title>Evolutionary Origins and Diversification of the Mycorrhizal Mutualists.</title>
        <authorList>
            <consortium name="DOE Joint Genome Institute"/>
            <consortium name="Mycorrhizal Genomics Consortium"/>
            <person name="Kohler A."/>
            <person name="Kuo A."/>
            <person name="Nagy L.G."/>
            <person name="Floudas D."/>
            <person name="Copeland A."/>
            <person name="Barry K.W."/>
            <person name="Cichocki N."/>
            <person name="Veneault-Fourrey C."/>
            <person name="LaButti K."/>
            <person name="Lindquist E.A."/>
            <person name="Lipzen A."/>
            <person name="Lundell T."/>
            <person name="Morin E."/>
            <person name="Murat C."/>
            <person name="Riley R."/>
            <person name="Ohm R."/>
            <person name="Sun H."/>
            <person name="Tunlid A."/>
            <person name="Henrissat B."/>
            <person name="Grigoriev I.V."/>
            <person name="Hibbett D.S."/>
            <person name="Martin F."/>
        </authorList>
    </citation>
    <scope>NUCLEOTIDE SEQUENCE [LARGE SCALE GENOMIC DNA]</scope>
    <source>
        <strain evidence="2 3">Koide BX008</strain>
    </source>
</reference>
<dbReference type="Gene3D" id="1.20.1280.50">
    <property type="match status" value="1"/>
</dbReference>
<dbReference type="InParanoid" id="A0A0C2WIH2"/>
<dbReference type="InterPro" id="IPR036047">
    <property type="entry name" value="F-box-like_dom_sf"/>
</dbReference>
<proteinExistence type="predicted"/>
<organism evidence="2 3">
    <name type="scientific">Amanita muscaria (strain Koide BX008)</name>
    <dbReference type="NCBI Taxonomy" id="946122"/>
    <lineage>
        <taxon>Eukaryota</taxon>
        <taxon>Fungi</taxon>
        <taxon>Dikarya</taxon>
        <taxon>Basidiomycota</taxon>
        <taxon>Agaricomycotina</taxon>
        <taxon>Agaricomycetes</taxon>
        <taxon>Agaricomycetidae</taxon>
        <taxon>Agaricales</taxon>
        <taxon>Pluteineae</taxon>
        <taxon>Amanitaceae</taxon>
        <taxon>Amanita</taxon>
    </lineage>
</organism>
<feature type="domain" description="F-box" evidence="1">
    <location>
        <begin position="6"/>
        <end position="52"/>
    </location>
</feature>
<name>A0A0C2WIH2_AMAMK</name>
<evidence type="ECO:0000313" key="3">
    <source>
        <dbReference type="Proteomes" id="UP000054549"/>
    </source>
</evidence>
<dbReference type="HOGENOM" id="CLU_007279_3_1_1"/>
<dbReference type="OrthoDB" id="2745718at2759"/>
<sequence length="512" mass="57368">MPHPNSTKFIDLPNDILAECLMSLDAQDLVKCIRICSRIRTLIDADIRLRYMIELYANNMVHNPRFERPESLHSRLKRLAEYQRCIRSPRLEKIDSFTQAMVSPPNEDGRGVAGGIQGIVIAWTIFGSLVRFTQTPSRNLGIQSSRYDLRLVDASIVQLAFDPAQDLVVVLETTIVHNLTCPRVSVRSLLTGEKHPMAAKLVCWLGDSDIPLDELFLAVCGDHVALTIGLLGDRVTNVIVFNWKTSNMIQNIERGCILQGYEWLSEQYLLLVETHSNPTALALTIVDVLNPDHPVICILNLPRMLETAFEFDTSVQIITHPSSQGILSQRDVPFLPDPENKLVLVSFYAHIFGGFFVSVLASDLLKIARQNTRKGSTSVVAWDDWGPTHTRVIQAKRGGCYISVYGTRALVQDAYDDGMLALYDFNQKLIRRDLANQAIGPDEITMMEPTVVKNEKALLDEVKSCLPFRIAHFARPKGMHPARTCELSIDSLILDSMHGIGTGNDNIDIYSF</sequence>
<dbReference type="STRING" id="946122.A0A0C2WIH2"/>
<evidence type="ECO:0000313" key="2">
    <source>
        <dbReference type="EMBL" id="KIL61322.1"/>
    </source>
</evidence>
<dbReference type="EMBL" id="KN818286">
    <property type="protein sequence ID" value="KIL61322.1"/>
    <property type="molecule type" value="Genomic_DNA"/>
</dbReference>
<evidence type="ECO:0000259" key="1">
    <source>
        <dbReference type="PROSITE" id="PS50181"/>
    </source>
</evidence>